<dbReference type="InterPro" id="IPR026505">
    <property type="entry name" value="Solute_c_fam_35_mem_F3/F4"/>
</dbReference>
<evidence type="ECO:0000313" key="4">
    <source>
        <dbReference type="EMBL" id="TNM95467.1"/>
    </source>
</evidence>
<dbReference type="SUPFAM" id="SSF103481">
    <property type="entry name" value="Multidrug resistance efflux transporter EmrE"/>
    <property type="match status" value="1"/>
</dbReference>
<feature type="transmembrane region" description="Helical" evidence="2">
    <location>
        <begin position="188"/>
        <end position="207"/>
    </location>
</feature>
<dbReference type="Pfam" id="PF00892">
    <property type="entry name" value="EamA"/>
    <property type="match status" value="1"/>
</dbReference>
<feature type="transmembrane region" description="Helical" evidence="2">
    <location>
        <begin position="219"/>
        <end position="237"/>
    </location>
</feature>
<feature type="compositionally biased region" description="Basic and acidic residues" evidence="1">
    <location>
        <begin position="70"/>
        <end position="80"/>
    </location>
</feature>
<evidence type="ECO:0000256" key="2">
    <source>
        <dbReference type="SAM" id="Phobius"/>
    </source>
</evidence>
<feature type="transmembrane region" description="Helical" evidence="2">
    <location>
        <begin position="140"/>
        <end position="160"/>
    </location>
</feature>
<feature type="transmembrane region" description="Helical" evidence="2">
    <location>
        <begin position="101"/>
        <end position="120"/>
    </location>
</feature>
<feature type="region of interest" description="Disordered" evidence="1">
    <location>
        <begin position="1"/>
        <end position="42"/>
    </location>
</feature>
<accession>A0A4Z2BUG8</accession>
<protein>
    <recommendedName>
        <fullName evidence="3">EamA domain-containing protein</fullName>
    </recommendedName>
</protein>
<evidence type="ECO:0000256" key="1">
    <source>
        <dbReference type="SAM" id="MobiDB-lite"/>
    </source>
</evidence>
<comment type="caution">
    <text evidence="4">The sequence shown here is derived from an EMBL/GenBank/DDBJ whole genome shotgun (WGS) entry which is preliminary data.</text>
</comment>
<dbReference type="InterPro" id="IPR037185">
    <property type="entry name" value="EmrE-like"/>
</dbReference>
<dbReference type="Proteomes" id="UP000516260">
    <property type="component" value="Chromosome 18"/>
</dbReference>
<feature type="compositionally biased region" description="Polar residues" evidence="1">
    <location>
        <begin position="18"/>
        <end position="31"/>
    </location>
</feature>
<feature type="transmembrane region" description="Helical" evidence="2">
    <location>
        <begin position="364"/>
        <end position="383"/>
    </location>
</feature>
<keyword evidence="2" id="KW-1133">Transmembrane helix</keyword>
<organism evidence="4 5">
    <name type="scientific">Takifugu bimaculatus</name>
    <dbReference type="NCBI Taxonomy" id="433685"/>
    <lineage>
        <taxon>Eukaryota</taxon>
        <taxon>Metazoa</taxon>
        <taxon>Chordata</taxon>
        <taxon>Craniata</taxon>
        <taxon>Vertebrata</taxon>
        <taxon>Euteleostomi</taxon>
        <taxon>Actinopterygii</taxon>
        <taxon>Neopterygii</taxon>
        <taxon>Teleostei</taxon>
        <taxon>Neoteleostei</taxon>
        <taxon>Acanthomorphata</taxon>
        <taxon>Eupercaria</taxon>
        <taxon>Tetraodontiformes</taxon>
        <taxon>Tetradontoidea</taxon>
        <taxon>Tetraodontidae</taxon>
        <taxon>Takifugu</taxon>
    </lineage>
</organism>
<feature type="region of interest" description="Disordered" evidence="1">
    <location>
        <begin position="68"/>
        <end position="92"/>
    </location>
</feature>
<feature type="transmembrane region" description="Helical" evidence="2">
    <location>
        <begin position="416"/>
        <end position="438"/>
    </location>
</feature>
<proteinExistence type="predicted"/>
<feature type="transmembrane region" description="Helical" evidence="2">
    <location>
        <begin position="389"/>
        <end position="409"/>
    </location>
</feature>
<dbReference type="EMBL" id="SWLE01000010">
    <property type="protein sequence ID" value="TNM95467.1"/>
    <property type="molecule type" value="Genomic_DNA"/>
</dbReference>
<keyword evidence="2" id="KW-0812">Transmembrane</keyword>
<name>A0A4Z2BUG8_9TELE</name>
<feature type="transmembrane region" description="Helical" evidence="2">
    <location>
        <begin position="244"/>
        <end position="262"/>
    </location>
</feature>
<reference evidence="4 5" key="1">
    <citation type="submission" date="2019-04" db="EMBL/GenBank/DDBJ databases">
        <title>The sequence and de novo assembly of Takifugu bimaculatus genome using PacBio and Hi-C technologies.</title>
        <authorList>
            <person name="Xu P."/>
            <person name="Liu B."/>
            <person name="Zhou Z."/>
        </authorList>
    </citation>
    <scope>NUCLEOTIDE SEQUENCE [LARGE SCALE GENOMIC DNA]</scope>
    <source>
        <strain evidence="4">TB-2018</strain>
        <tissue evidence="4">Muscle</tissue>
    </source>
</reference>
<dbReference type="InterPro" id="IPR000620">
    <property type="entry name" value="EamA_dom"/>
</dbReference>
<evidence type="ECO:0000313" key="5">
    <source>
        <dbReference type="Proteomes" id="UP000516260"/>
    </source>
</evidence>
<dbReference type="PANTHER" id="PTHR19346:SF2">
    <property type="entry name" value="SOLUTE CARRIER FAMILY 35 MEMBER F4"/>
    <property type="match status" value="1"/>
</dbReference>
<keyword evidence="2" id="KW-0472">Membrane</keyword>
<feature type="transmembrane region" description="Helical" evidence="2">
    <location>
        <begin position="328"/>
        <end position="352"/>
    </location>
</feature>
<dbReference type="GO" id="GO:0016020">
    <property type="term" value="C:membrane"/>
    <property type="evidence" value="ECO:0007669"/>
    <property type="project" value="InterPro"/>
</dbReference>
<keyword evidence="5" id="KW-1185">Reference proteome</keyword>
<sequence length="487" mass="53399">MISAEGASESGDIRLEPLNNTHLPGKSTPTGGTAFMDSSPKVTANGVHDIEDRILRITGYYGYNPGYSSHRREDGSDSHAETPGSESSRESSSYQTCANTALKVLGGLLMVLCVSSSWVGTTQVVKLTFQSFSCPFFISWFSSNWNILFFPIYYSGNVVITREKQTPIQKFRECSRLFGEDGMTLKLFVKRTAPFSILCTLTNYLYLLALKKLTATDVSALYCCHKAFVFLLSWIVLKDRFMGVRIVAAIMAITGIVMMAYADGFHGDSFVGVALAVGSASTSALYKVRRNHSVPHKPVQALVCVSRWMFLTQVLLKMFLGSANLGEVAHFLSTMGVFNLVFISGVPLILYFTKVEHWGSLSSLPWGYMCGLAGLWLVFNILVHVGVVLTYPILISIGTLLSVPGNAAVDVLKHEVIFSVVRLAATCIICLGFLLLLLPEEWDSVTLRFLSNIAEKKSEEHGEELTESSVNTRSRSRANGAVSIPLA</sequence>
<evidence type="ECO:0000259" key="3">
    <source>
        <dbReference type="Pfam" id="PF00892"/>
    </source>
</evidence>
<gene>
    <name evidence="4" type="ORF">fugu_016550</name>
</gene>
<feature type="domain" description="EamA" evidence="3">
    <location>
        <begin position="107"/>
        <end position="260"/>
    </location>
</feature>
<dbReference type="AlphaFoldDB" id="A0A4Z2BUG8"/>
<dbReference type="PANTHER" id="PTHR19346">
    <property type="entry name" value="SUGAR PHOSPHATE TRANSPORTER DOMAIN-CONTAINING PROTEIN"/>
    <property type="match status" value="1"/>
</dbReference>
<feature type="region of interest" description="Disordered" evidence="1">
    <location>
        <begin position="459"/>
        <end position="487"/>
    </location>
</feature>